<evidence type="ECO:0000256" key="1">
    <source>
        <dbReference type="ARBA" id="ARBA00004613"/>
    </source>
</evidence>
<evidence type="ECO:0000256" key="3">
    <source>
        <dbReference type="ARBA" id="ARBA00013095"/>
    </source>
</evidence>
<dbReference type="Pfam" id="PF01083">
    <property type="entry name" value="Cutinase"/>
    <property type="match status" value="1"/>
</dbReference>
<evidence type="ECO:0000256" key="6">
    <source>
        <dbReference type="ARBA" id="ARBA00022729"/>
    </source>
</evidence>
<dbReference type="PRINTS" id="PR00129">
    <property type="entry name" value="CUTINASE"/>
</dbReference>
<protein>
    <recommendedName>
        <fullName evidence="3 10">Cutinase</fullName>
        <ecNumber evidence="3 10">3.1.1.74</ecNumber>
    </recommendedName>
</protein>
<evidence type="ECO:0000313" key="11">
    <source>
        <dbReference type="EMBL" id="KAL3421566.1"/>
    </source>
</evidence>
<dbReference type="Proteomes" id="UP001629113">
    <property type="component" value="Unassembled WGS sequence"/>
</dbReference>
<comment type="caution">
    <text evidence="11">The sequence shown here is derived from an EMBL/GenBank/DDBJ whole genome shotgun (WGS) entry which is preliminary data.</text>
</comment>
<dbReference type="Gene3D" id="3.40.50.1820">
    <property type="entry name" value="alpha/beta hydrolase"/>
    <property type="match status" value="1"/>
</dbReference>
<dbReference type="PANTHER" id="PTHR48250">
    <property type="entry name" value="CUTINASE 2-RELATED"/>
    <property type="match status" value="1"/>
</dbReference>
<keyword evidence="5 10" id="KW-0964">Secreted</keyword>
<dbReference type="InterPro" id="IPR029058">
    <property type="entry name" value="AB_hydrolase_fold"/>
</dbReference>
<evidence type="ECO:0000256" key="4">
    <source>
        <dbReference type="ARBA" id="ARBA00022487"/>
    </source>
</evidence>
<feature type="chain" id="PRO_5045013329" description="Cutinase" evidence="10">
    <location>
        <begin position="21"/>
        <end position="255"/>
    </location>
</feature>
<dbReference type="EMBL" id="JBFCZG010000006">
    <property type="protein sequence ID" value="KAL3421566.1"/>
    <property type="molecule type" value="Genomic_DNA"/>
</dbReference>
<reference evidence="11 12" key="1">
    <citation type="submission" date="2024-06" db="EMBL/GenBank/DDBJ databases">
        <title>Complete genome of Phlyctema vagabunda strain 19-DSS-EL-015.</title>
        <authorList>
            <person name="Fiorenzani C."/>
        </authorList>
    </citation>
    <scope>NUCLEOTIDE SEQUENCE [LARGE SCALE GENOMIC DNA]</scope>
    <source>
        <strain evidence="11 12">19-DSS-EL-015</strain>
    </source>
</reference>
<evidence type="ECO:0000256" key="7">
    <source>
        <dbReference type="ARBA" id="ARBA00022801"/>
    </source>
</evidence>
<proteinExistence type="inferred from homology"/>
<dbReference type="EC" id="3.1.1.74" evidence="3 10"/>
<dbReference type="SMART" id="SM01110">
    <property type="entry name" value="Cutinase"/>
    <property type="match status" value="1"/>
</dbReference>
<dbReference type="PROSITE" id="PS00931">
    <property type="entry name" value="CUTINASE_2"/>
    <property type="match status" value="1"/>
</dbReference>
<sequence length="255" mass="26070">MAMQSYLFLVLVTLITLSTCLPQALPATSIQTRDFLDILNAILEGVPGLEGNVNDIANLITTTEQAIADAADIQITYNELSGPCKEYTIIFARGTSEPGNVGVIVGPPFFEALKAVVGSGNVAVQGVNDYPAEVGGFLEGGDPGASAEMAVLIQDALNQCPNTHLVVSGYSQGGQVVHDATALLSSATAAKISSVVIFGDPDNGTPVANVSPSKVLVICHDGDNICEGGALILLPHLTYATDAVTAAGFVVAASA</sequence>
<keyword evidence="7 10" id="KW-0378">Hydrolase</keyword>
<accession>A0ABR4PEW0</accession>
<keyword evidence="6 10" id="KW-0732">Signal</keyword>
<dbReference type="InterPro" id="IPR043580">
    <property type="entry name" value="CUTINASE_1"/>
</dbReference>
<dbReference type="InterPro" id="IPR011150">
    <property type="entry name" value="Cutinase_monf"/>
</dbReference>
<comment type="subcellular location">
    <subcellularLocation>
        <location evidence="1 10">Secreted</location>
    </subcellularLocation>
</comment>
<evidence type="ECO:0000256" key="10">
    <source>
        <dbReference type="RuleBase" id="RU361263"/>
    </source>
</evidence>
<dbReference type="PROSITE" id="PS00155">
    <property type="entry name" value="CUTINASE_1"/>
    <property type="match status" value="1"/>
</dbReference>
<evidence type="ECO:0000256" key="9">
    <source>
        <dbReference type="ARBA" id="ARBA00034045"/>
    </source>
</evidence>
<keyword evidence="12" id="KW-1185">Reference proteome</keyword>
<dbReference type="InterPro" id="IPR043579">
    <property type="entry name" value="CUTINASE_2"/>
</dbReference>
<keyword evidence="4 10" id="KW-0719">Serine esterase</keyword>
<organism evidence="11 12">
    <name type="scientific">Phlyctema vagabunda</name>
    <dbReference type="NCBI Taxonomy" id="108571"/>
    <lineage>
        <taxon>Eukaryota</taxon>
        <taxon>Fungi</taxon>
        <taxon>Dikarya</taxon>
        <taxon>Ascomycota</taxon>
        <taxon>Pezizomycotina</taxon>
        <taxon>Leotiomycetes</taxon>
        <taxon>Helotiales</taxon>
        <taxon>Dermateaceae</taxon>
        <taxon>Phlyctema</taxon>
    </lineage>
</organism>
<dbReference type="SUPFAM" id="SSF53474">
    <property type="entry name" value="alpha/beta-Hydrolases"/>
    <property type="match status" value="1"/>
</dbReference>
<gene>
    <name evidence="11" type="ORF">PVAG01_08012</name>
</gene>
<dbReference type="PANTHER" id="PTHR48250:SF1">
    <property type="entry name" value="CUTINASE"/>
    <property type="match status" value="1"/>
</dbReference>
<keyword evidence="8" id="KW-1015">Disulfide bond</keyword>
<comment type="function">
    <text evidence="10">Catalyzes the hydrolysis of complex carboxylic polyesters found in the cell wall of plants. Degrades cutin, a macromolecule that forms the structure of the plant cuticle.</text>
</comment>
<dbReference type="InterPro" id="IPR000675">
    <property type="entry name" value="Cutinase/axe"/>
</dbReference>
<comment type="catalytic activity">
    <reaction evidence="9 10">
        <text>cutin + H2O = cutin monomers.</text>
        <dbReference type="EC" id="3.1.1.74"/>
    </reaction>
</comment>
<evidence type="ECO:0000313" key="12">
    <source>
        <dbReference type="Proteomes" id="UP001629113"/>
    </source>
</evidence>
<evidence type="ECO:0000256" key="2">
    <source>
        <dbReference type="ARBA" id="ARBA00007534"/>
    </source>
</evidence>
<feature type="signal peptide" evidence="10">
    <location>
        <begin position="1"/>
        <end position="20"/>
    </location>
</feature>
<name>A0ABR4PEW0_9HELO</name>
<evidence type="ECO:0000256" key="8">
    <source>
        <dbReference type="ARBA" id="ARBA00023157"/>
    </source>
</evidence>
<comment type="similarity">
    <text evidence="2 10">Belongs to the cutinase family.</text>
</comment>
<evidence type="ECO:0000256" key="5">
    <source>
        <dbReference type="ARBA" id="ARBA00022525"/>
    </source>
</evidence>